<evidence type="ECO:0000256" key="3">
    <source>
        <dbReference type="ARBA" id="ARBA00022748"/>
    </source>
</evidence>
<keyword evidence="3" id="KW-0201">Cytochrome c-type biogenesis</keyword>
<name>A0A4Q0VUH2_9BACI</name>
<evidence type="ECO:0000256" key="4">
    <source>
        <dbReference type="ARBA" id="ARBA00023136"/>
    </source>
</evidence>
<evidence type="ECO:0000313" key="6">
    <source>
        <dbReference type="EMBL" id="RXJ01121.1"/>
    </source>
</evidence>
<gene>
    <name evidence="6" type="ORF">DS745_10670</name>
</gene>
<dbReference type="GO" id="GO:0017003">
    <property type="term" value="P:protein-heme linkage"/>
    <property type="evidence" value="ECO:0007669"/>
    <property type="project" value="InterPro"/>
</dbReference>
<dbReference type="RefSeq" id="WP_129078229.1">
    <property type="nucleotide sequence ID" value="NZ_QOUX01000034.1"/>
</dbReference>
<dbReference type="EMBL" id="QOUX01000034">
    <property type="protein sequence ID" value="RXJ01121.1"/>
    <property type="molecule type" value="Genomic_DNA"/>
</dbReference>
<dbReference type="InterPro" id="IPR004329">
    <property type="entry name" value="CcmE"/>
</dbReference>
<dbReference type="GO" id="GO:0020037">
    <property type="term" value="F:heme binding"/>
    <property type="evidence" value="ECO:0007669"/>
    <property type="project" value="InterPro"/>
</dbReference>
<accession>A0A4Q0VUH2</accession>
<dbReference type="InterPro" id="IPR036127">
    <property type="entry name" value="CcmE-like_sf"/>
</dbReference>
<evidence type="ECO:0000313" key="7">
    <source>
        <dbReference type="Proteomes" id="UP000290649"/>
    </source>
</evidence>
<evidence type="ECO:0000256" key="2">
    <source>
        <dbReference type="ARBA" id="ARBA00022617"/>
    </source>
</evidence>
<dbReference type="SUPFAM" id="SSF82093">
    <property type="entry name" value="Heme chaperone CcmE"/>
    <property type="match status" value="1"/>
</dbReference>
<proteinExistence type="predicted"/>
<dbReference type="Proteomes" id="UP000290649">
    <property type="component" value="Unassembled WGS sequence"/>
</dbReference>
<evidence type="ECO:0000256" key="5">
    <source>
        <dbReference type="SAM" id="MobiDB-lite"/>
    </source>
</evidence>
<sequence length="149" mass="16579">MKKNTKVILGGSTVILSILILLIAATPGASGTELPIHQVLANAEKYEGRYVTTEGFLVESSIDWRADEIELRFDIVDNDGNILSVYHHGVRPDNFSEGVITILEGYIVPGEPFQAERVKTKCPSKYEGEDPNNYDPEFHKELLDDKTSN</sequence>
<keyword evidence="2" id="KW-0408">Iron</keyword>
<dbReference type="OrthoDB" id="9794828at2"/>
<keyword evidence="4" id="KW-0472">Membrane</keyword>
<dbReference type="GO" id="GO:0005886">
    <property type="term" value="C:plasma membrane"/>
    <property type="evidence" value="ECO:0007669"/>
    <property type="project" value="InterPro"/>
</dbReference>
<dbReference type="GO" id="GO:0017004">
    <property type="term" value="P:cytochrome complex assembly"/>
    <property type="evidence" value="ECO:0007669"/>
    <property type="project" value="UniProtKB-KW"/>
</dbReference>
<reference evidence="6 7" key="1">
    <citation type="journal article" date="2019" name="Int. J. Syst. Evol. Microbiol.">
        <title>Anaerobacillus alkaliphilus sp. nov., a novel alkaliphilic and moderately halophilic bacterium.</title>
        <authorList>
            <person name="Borsodi A.K."/>
            <person name="Aszalos J.M."/>
            <person name="Bihari P."/>
            <person name="Nagy I."/>
            <person name="Schumann P."/>
            <person name="Sproer C."/>
            <person name="Kovacs A.L."/>
            <person name="Boka K."/>
            <person name="Dobosy P."/>
            <person name="Ovari M."/>
            <person name="Szili-Kovacs T."/>
            <person name="Toth E."/>
        </authorList>
    </citation>
    <scope>NUCLEOTIDE SEQUENCE [LARGE SCALE GENOMIC DNA]</scope>
    <source>
        <strain evidence="6 7">B16-10</strain>
    </source>
</reference>
<dbReference type="AlphaFoldDB" id="A0A4Q0VUH2"/>
<comment type="caution">
    <text evidence="6">The sequence shown here is derived from an EMBL/GenBank/DDBJ whole genome shotgun (WGS) entry which is preliminary data.</text>
</comment>
<keyword evidence="7" id="KW-1185">Reference proteome</keyword>
<keyword evidence="2" id="KW-0479">Metal-binding</keyword>
<dbReference type="InterPro" id="IPR012340">
    <property type="entry name" value="NA-bd_OB-fold"/>
</dbReference>
<organism evidence="6 7">
    <name type="scientific">Anaerobacillus alkaliphilus</name>
    <dbReference type="NCBI Taxonomy" id="1548597"/>
    <lineage>
        <taxon>Bacteria</taxon>
        <taxon>Bacillati</taxon>
        <taxon>Bacillota</taxon>
        <taxon>Bacilli</taxon>
        <taxon>Bacillales</taxon>
        <taxon>Bacillaceae</taxon>
        <taxon>Anaerobacillus</taxon>
    </lineage>
</organism>
<feature type="region of interest" description="Disordered" evidence="5">
    <location>
        <begin position="121"/>
        <end position="149"/>
    </location>
</feature>
<evidence type="ECO:0000256" key="1">
    <source>
        <dbReference type="ARBA" id="ARBA00004370"/>
    </source>
</evidence>
<dbReference type="Gene3D" id="2.40.50.140">
    <property type="entry name" value="Nucleic acid-binding proteins"/>
    <property type="match status" value="1"/>
</dbReference>
<comment type="subcellular location">
    <subcellularLocation>
        <location evidence="1">Membrane</location>
    </subcellularLocation>
</comment>
<dbReference type="Pfam" id="PF03100">
    <property type="entry name" value="CcmE"/>
    <property type="match status" value="1"/>
</dbReference>
<keyword evidence="2" id="KW-0349">Heme</keyword>
<feature type="compositionally biased region" description="Basic and acidic residues" evidence="5">
    <location>
        <begin position="136"/>
        <end position="149"/>
    </location>
</feature>
<protein>
    <submittedName>
        <fullName evidence="6">Cytochrome c maturation protein CcmE</fullName>
    </submittedName>
</protein>